<accession>A0A0L0VC41</accession>
<feature type="compositionally biased region" description="Polar residues" evidence="1">
    <location>
        <begin position="585"/>
        <end position="616"/>
    </location>
</feature>
<dbReference type="EMBL" id="AJIL01000081">
    <property type="protein sequence ID" value="KNE96534.1"/>
    <property type="molecule type" value="Genomic_DNA"/>
</dbReference>
<feature type="compositionally biased region" description="Polar residues" evidence="1">
    <location>
        <begin position="1082"/>
        <end position="1108"/>
    </location>
</feature>
<feature type="compositionally biased region" description="Low complexity" evidence="1">
    <location>
        <begin position="318"/>
        <end position="332"/>
    </location>
</feature>
<feature type="compositionally biased region" description="Polar residues" evidence="1">
    <location>
        <begin position="1500"/>
        <end position="1510"/>
    </location>
</feature>
<reference evidence="4" key="1">
    <citation type="submission" date="2014-03" db="EMBL/GenBank/DDBJ databases">
        <title>The Genome Sequence of Puccinia striiformis f. sp. tritici PST-78.</title>
        <authorList>
            <consortium name="The Broad Institute Genome Sequencing Platform"/>
            <person name="Cuomo C."/>
            <person name="Hulbert S."/>
            <person name="Chen X."/>
            <person name="Walker B."/>
            <person name="Young S.K."/>
            <person name="Zeng Q."/>
            <person name="Gargeya S."/>
            <person name="Fitzgerald M."/>
            <person name="Haas B."/>
            <person name="Abouelleil A."/>
            <person name="Alvarado L."/>
            <person name="Arachchi H.M."/>
            <person name="Berlin A.M."/>
            <person name="Chapman S.B."/>
            <person name="Goldberg J."/>
            <person name="Griggs A."/>
            <person name="Gujja S."/>
            <person name="Hansen M."/>
            <person name="Howarth C."/>
            <person name="Imamovic A."/>
            <person name="Larimer J."/>
            <person name="McCowan C."/>
            <person name="Montmayeur A."/>
            <person name="Murphy C."/>
            <person name="Neiman D."/>
            <person name="Pearson M."/>
            <person name="Priest M."/>
            <person name="Roberts A."/>
            <person name="Saif S."/>
            <person name="Shea T."/>
            <person name="Sisk P."/>
            <person name="Sykes S."/>
            <person name="Wortman J."/>
            <person name="Nusbaum C."/>
            <person name="Birren B."/>
        </authorList>
    </citation>
    <scope>NUCLEOTIDE SEQUENCE [LARGE SCALE GENOMIC DNA]</scope>
    <source>
        <strain evidence="4">race PST-78</strain>
    </source>
</reference>
<evidence type="ECO:0000313" key="4">
    <source>
        <dbReference type="Proteomes" id="UP000054564"/>
    </source>
</evidence>
<dbReference type="PROSITE" id="PS51011">
    <property type="entry name" value="ARID"/>
    <property type="match status" value="1"/>
</dbReference>
<feature type="compositionally biased region" description="Low complexity" evidence="1">
    <location>
        <begin position="370"/>
        <end position="394"/>
    </location>
</feature>
<organism evidence="3 4">
    <name type="scientific">Puccinia striiformis f. sp. tritici PST-78</name>
    <dbReference type="NCBI Taxonomy" id="1165861"/>
    <lineage>
        <taxon>Eukaryota</taxon>
        <taxon>Fungi</taxon>
        <taxon>Dikarya</taxon>
        <taxon>Basidiomycota</taxon>
        <taxon>Pucciniomycotina</taxon>
        <taxon>Pucciniomycetes</taxon>
        <taxon>Pucciniales</taxon>
        <taxon>Pucciniaceae</taxon>
        <taxon>Puccinia</taxon>
    </lineage>
</organism>
<evidence type="ECO:0000259" key="2">
    <source>
        <dbReference type="PROSITE" id="PS51011"/>
    </source>
</evidence>
<feature type="compositionally biased region" description="Polar residues" evidence="1">
    <location>
        <begin position="1408"/>
        <end position="1423"/>
    </location>
</feature>
<feature type="region of interest" description="Disordered" evidence="1">
    <location>
        <begin position="1274"/>
        <end position="1304"/>
    </location>
</feature>
<dbReference type="InterPro" id="IPR036431">
    <property type="entry name" value="ARID_dom_sf"/>
</dbReference>
<feature type="region of interest" description="Disordered" evidence="1">
    <location>
        <begin position="571"/>
        <end position="785"/>
    </location>
</feature>
<dbReference type="GO" id="GO:0003677">
    <property type="term" value="F:DNA binding"/>
    <property type="evidence" value="ECO:0007669"/>
    <property type="project" value="InterPro"/>
</dbReference>
<evidence type="ECO:0000256" key="1">
    <source>
        <dbReference type="SAM" id="MobiDB-lite"/>
    </source>
</evidence>
<feature type="compositionally biased region" description="Polar residues" evidence="1">
    <location>
        <begin position="350"/>
        <end position="360"/>
    </location>
</feature>
<dbReference type="Pfam" id="PF01388">
    <property type="entry name" value="ARID"/>
    <property type="match status" value="1"/>
</dbReference>
<feature type="compositionally biased region" description="Low complexity" evidence="1">
    <location>
        <begin position="69"/>
        <end position="153"/>
    </location>
</feature>
<comment type="caution">
    <text evidence="3">The sequence shown here is derived from an EMBL/GenBank/DDBJ whole genome shotgun (WGS) entry which is preliminary data.</text>
</comment>
<dbReference type="CDD" id="cd16100">
    <property type="entry name" value="ARID"/>
    <property type="match status" value="1"/>
</dbReference>
<dbReference type="InterPro" id="IPR001606">
    <property type="entry name" value="ARID_dom"/>
</dbReference>
<feature type="region of interest" description="Disordered" evidence="1">
    <location>
        <begin position="1845"/>
        <end position="1889"/>
    </location>
</feature>
<feature type="compositionally biased region" description="Low complexity" evidence="1">
    <location>
        <begin position="666"/>
        <end position="680"/>
    </location>
</feature>
<feature type="region of interest" description="Disordered" evidence="1">
    <location>
        <begin position="1796"/>
        <end position="1833"/>
    </location>
</feature>
<dbReference type="SUPFAM" id="SSF46774">
    <property type="entry name" value="ARID-like"/>
    <property type="match status" value="1"/>
</dbReference>
<evidence type="ECO:0000313" key="3">
    <source>
        <dbReference type="EMBL" id="KNE96534.1"/>
    </source>
</evidence>
<feature type="region of interest" description="Disordered" evidence="1">
    <location>
        <begin position="1726"/>
        <end position="1774"/>
    </location>
</feature>
<feature type="compositionally biased region" description="Polar residues" evidence="1">
    <location>
        <begin position="942"/>
        <end position="971"/>
    </location>
</feature>
<feature type="region of interest" description="Disordered" evidence="1">
    <location>
        <begin position="904"/>
        <end position="1048"/>
    </location>
</feature>
<feature type="region of interest" description="Disordered" evidence="1">
    <location>
        <begin position="184"/>
        <end position="211"/>
    </location>
</feature>
<feature type="compositionally biased region" description="Polar residues" evidence="1">
    <location>
        <begin position="650"/>
        <end position="661"/>
    </location>
</feature>
<feature type="compositionally biased region" description="Basic and acidic residues" evidence="1">
    <location>
        <begin position="1677"/>
        <end position="1694"/>
    </location>
</feature>
<feature type="compositionally biased region" description="Polar residues" evidence="1">
    <location>
        <begin position="1017"/>
        <end position="1038"/>
    </location>
</feature>
<feature type="compositionally biased region" description="Polar residues" evidence="1">
    <location>
        <begin position="681"/>
        <end position="692"/>
    </location>
</feature>
<feature type="region of interest" description="Disordered" evidence="1">
    <location>
        <begin position="314"/>
        <end position="478"/>
    </location>
</feature>
<sequence length="1889" mass="206370">MNPHHHGQPPPQSLEQEYQVGIALLNQYTQSPAGALNGPLPAALTTNMSPQVAAALQSYHLQQQQLRQQQQQQQQQQNHQQQQQHHHLQQQQQQHHQQQQHQQHQQQQQQQQNHQQHQQQHQQQQQQNHQQQQQQQQQQNHQQQQQNHQQQQQALGLPGSSHQAAQFYPNSQIAATAALNRLTQAQQQVHRAGQPPLSGTGSMPPGFPHNMSQEQLRSFLTDPTINPTNPHPNAASFNPSPISMARLPPNQQNSTQHMLPASILPAEQNKLIATISAAKQGRLSNELTELLFRKVGADVFQAAGLGHLLDPAGNLVLPPQGGQNGQQTQQRPRNNDLPPHSMGPAGGITAQATSAQLSGVSTGPYPPSLTPSGLPPTSITPQPHPSHTSSAPHSRQPSQLQSHQPTPNHPHIQHQQTFPHSTHALQQHQQQQQLQLHAQQQALHLQPQQQQQQQQQQQTQQPQSQGIPSRLPHGQSQMLPSKTMEIDESALLNMKRQLYSLQQFISQVNYYQRCLSENAMVSIDNPAHTRPMSAEDRAHVESELEKARASHTQLSASLRILAESQGGKDNFNLLMKRNTPGAGQGSNVMPPNSTAILHTNQQPRPHSSNAQQASGTQQIHPPHLINQHQPQHPHHLGQGQQQLTETQQNSPHPGSATQANQKKVHPQLQPQSQQNLSLHQTGPNSSFPTAVTPQPHARQISQGGGGQMPFSSPMAHPGSTNNAEHFARFQNPQVQQQLLRAGSPRQGGSGPTQPPRPPSAIPSTGYPSTSPNLTQGSPPNSVVYNPPPTLTMAGLMQGLTSDKLMAAIRDSLARKGTAWNGQPGFRGKELDLCKVFHTCISAGGFDRITATGLWGLIAVKIDNSINQSDNNDVQNAANELCDIYRTFCFDIEYALLSAVQKSQESHKRTASHPIGQSPSHHVPQAPTPHNHPTPQPHFPQTDNLGEQRSQQVQLDGQAHHPQNSKALSQPENIDKELHGPAQHPASHPHSQVHPQLQPQQPSSMQPNQPPNMHRDFASQNVFSQTAAAQSENRQSTAPQGRVGGNPNMALLSQEGIMAMSDDRLRELQVPEESIIKIRQARAQGQNKFATQNPGLPSHLPSQIPQSRPATGPGAPGWVGSTSVVEEGSHILGPDMTSNVPVRSLTGIPAAKINEANVVITTLRSECAPQAKSIWLRYKSPMARELSPLEKDQYRSTMEEISGLVQFVTARLPEFLATGGRQDQAGHMLVMVMVFHTALNALRNSDYYLGQSEMTHMRNNIEGSRNIIANHFKANLSSPPQLRPPSQQQQSHPLSQLPLASQDQQQQQLQQQQLQLQQQQLSMQQQHLAQPYQQSQLPVHSQAQFNDMSNPDLVQAVQPPQPIAHYPHFIEHVKPRLQVEDLKQPPSKRMKPTLVTSPDRLQGAGGPSPSAQEMTNPQQGSDASPAQHPNDLASPLGNNPKSPGSKGPGKRNQPAAGANKRTARKTSTQNPRSSKPSHQIMAEVKAEHAAAKAKRDAELLEQSQADKTNTPSAPPHESHGNASEDAAKLTVAPRPENNSSQADTSTTITGAPGLSSAPTPPKSQTEAAQGEKPPQVQVEDLLKELSDSMSGGAQASTSTNTLDDDGWRGFMADLKFPIASEDDEGSRPREDELLGSWLFDEPLRNSKDGPCLGDGGFDMMYVGPNMARFIESNANGTKGDESRADGGAAEKDKSGPQEGMGPTLWTTESMSDFLFDTNQSVFGFQEESSPAAGAEGRTRTGSNGQRFTNGAASETPEFSPITRKSIGSNDGPCYSSVDEEDALLMYMMGFDDESTIGMPASTAGRSHTDNDNHNEVSQFRIREGSGGFTGLDSRSVLSDEFWSRPFVTSTSSRGNQEYDKPTQADDQANQFLPPANISNEKKNQEPVTVK</sequence>
<feature type="compositionally biased region" description="Low complexity" evidence="1">
    <location>
        <begin position="987"/>
        <end position="1006"/>
    </location>
</feature>
<keyword evidence="4" id="KW-1185">Reference proteome</keyword>
<feature type="compositionally biased region" description="Low complexity" evidence="1">
    <location>
        <begin position="420"/>
        <end position="465"/>
    </location>
</feature>
<feature type="region of interest" description="Disordered" evidence="1">
    <location>
        <begin position="69"/>
        <end position="163"/>
    </location>
</feature>
<feature type="region of interest" description="Disordered" evidence="1">
    <location>
        <begin position="1082"/>
        <end position="1120"/>
    </location>
</feature>
<gene>
    <name evidence="3" type="ORF">PSTG_10239</name>
</gene>
<feature type="compositionally biased region" description="Polar residues" evidence="1">
    <location>
        <begin position="1535"/>
        <end position="1548"/>
    </location>
</feature>
<feature type="compositionally biased region" description="Basic and acidic residues" evidence="1">
    <location>
        <begin position="1483"/>
        <end position="1497"/>
    </location>
</feature>
<feature type="compositionally biased region" description="Polar residues" evidence="1">
    <location>
        <begin position="1586"/>
        <end position="1600"/>
    </location>
</feature>
<feature type="region of interest" description="Disordered" evidence="1">
    <location>
        <begin position="1670"/>
        <end position="1703"/>
    </location>
</feature>
<feature type="compositionally biased region" description="Polar residues" evidence="1">
    <location>
        <begin position="761"/>
        <end position="776"/>
    </location>
</feature>
<feature type="compositionally biased region" description="Low complexity" evidence="1">
    <location>
        <begin position="617"/>
        <end position="649"/>
    </location>
</feature>
<dbReference type="Proteomes" id="UP000054564">
    <property type="component" value="Unassembled WGS sequence"/>
</dbReference>
<protein>
    <recommendedName>
        <fullName evidence="2">ARID domain-containing protein</fullName>
    </recommendedName>
</protein>
<feature type="compositionally biased region" description="Low complexity" evidence="1">
    <location>
        <begin position="1275"/>
        <end position="1304"/>
    </location>
</feature>
<feature type="compositionally biased region" description="Polar residues" evidence="1">
    <location>
        <begin position="395"/>
        <end position="406"/>
    </location>
</feature>
<feature type="domain" description="ARID" evidence="2">
    <location>
        <begin position="798"/>
        <end position="896"/>
    </location>
</feature>
<name>A0A0L0VC41_9BASI</name>
<dbReference type="Gene3D" id="1.10.150.60">
    <property type="entry name" value="ARID DNA-binding domain"/>
    <property type="match status" value="1"/>
</dbReference>
<feature type="compositionally biased region" description="Polar residues" evidence="1">
    <location>
        <begin position="1464"/>
        <end position="1476"/>
    </location>
</feature>
<feature type="compositionally biased region" description="Polar residues" evidence="1">
    <location>
        <begin position="1845"/>
        <end position="1854"/>
    </location>
</feature>
<feature type="compositionally biased region" description="Polar residues" evidence="1">
    <location>
        <begin position="1738"/>
        <end position="1751"/>
    </location>
</feature>
<feature type="compositionally biased region" description="Pro residues" evidence="1">
    <location>
        <begin position="925"/>
        <end position="937"/>
    </location>
</feature>
<proteinExistence type="predicted"/>
<feature type="region of interest" description="Disordered" evidence="1">
    <location>
        <begin position="1380"/>
        <end position="1606"/>
    </location>
</feature>